<proteinExistence type="predicted"/>
<name>A0A2Z7AWX9_9LAMI</name>
<gene>
    <name evidence="1" type="ORF">F511_20520</name>
</gene>
<protein>
    <submittedName>
        <fullName evidence="1">Uncharacterized protein</fullName>
    </submittedName>
</protein>
<reference evidence="1 2" key="1">
    <citation type="journal article" date="2015" name="Proc. Natl. Acad. Sci. U.S.A.">
        <title>The resurrection genome of Boea hygrometrica: A blueprint for survival of dehydration.</title>
        <authorList>
            <person name="Xiao L."/>
            <person name="Yang G."/>
            <person name="Zhang L."/>
            <person name="Yang X."/>
            <person name="Zhao S."/>
            <person name="Ji Z."/>
            <person name="Zhou Q."/>
            <person name="Hu M."/>
            <person name="Wang Y."/>
            <person name="Chen M."/>
            <person name="Xu Y."/>
            <person name="Jin H."/>
            <person name="Xiao X."/>
            <person name="Hu G."/>
            <person name="Bao F."/>
            <person name="Hu Y."/>
            <person name="Wan P."/>
            <person name="Li L."/>
            <person name="Deng X."/>
            <person name="Kuang T."/>
            <person name="Xiang C."/>
            <person name="Zhu J.K."/>
            <person name="Oliver M.J."/>
            <person name="He Y."/>
        </authorList>
    </citation>
    <scope>NUCLEOTIDE SEQUENCE [LARGE SCALE GENOMIC DNA]</scope>
    <source>
        <strain evidence="2">cv. XS01</strain>
    </source>
</reference>
<evidence type="ECO:0000313" key="1">
    <source>
        <dbReference type="EMBL" id="KZV25896.1"/>
    </source>
</evidence>
<evidence type="ECO:0000313" key="2">
    <source>
        <dbReference type="Proteomes" id="UP000250235"/>
    </source>
</evidence>
<sequence>MEPGFTAADDIRSFVSTIALDRTVLRNVQIAQSSISVAPSVHMMLGQSPFSSSTSDDSSMHFDAHDTADTSFSLPPAATDIIESLAKLHAAIDQVQCEQFRRRDDAHNLRDILLVHLRDLENKISARFDEQDRVHIALRKDTHDQKNLLSLDLKSTHQKLSAQIAAAAFDTIDVRKEVKEINAKVTFLDGQVFEIRTAPNQLLTIKTDPAGEVVEMEIEQMNREVVLGKVVAEVEVMEEVIGVDLPREEFTTVVVYRSEDHLKIG</sequence>
<organism evidence="1 2">
    <name type="scientific">Dorcoceras hygrometricum</name>
    <dbReference type="NCBI Taxonomy" id="472368"/>
    <lineage>
        <taxon>Eukaryota</taxon>
        <taxon>Viridiplantae</taxon>
        <taxon>Streptophyta</taxon>
        <taxon>Embryophyta</taxon>
        <taxon>Tracheophyta</taxon>
        <taxon>Spermatophyta</taxon>
        <taxon>Magnoliopsida</taxon>
        <taxon>eudicotyledons</taxon>
        <taxon>Gunneridae</taxon>
        <taxon>Pentapetalae</taxon>
        <taxon>asterids</taxon>
        <taxon>lamiids</taxon>
        <taxon>Lamiales</taxon>
        <taxon>Gesneriaceae</taxon>
        <taxon>Didymocarpoideae</taxon>
        <taxon>Trichosporeae</taxon>
        <taxon>Loxocarpinae</taxon>
        <taxon>Dorcoceras</taxon>
    </lineage>
</organism>
<keyword evidence="2" id="KW-1185">Reference proteome</keyword>
<accession>A0A2Z7AWX9</accession>
<dbReference type="Proteomes" id="UP000250235">
    <property type="component" value="Unassembled WGS sequence"/>
</dbReference>
<dbReference type="AlphaFoldDB" id="A0A2Z7AWX9"/>
<dbReference type="EMBL" id="KV011807">
    <property type="protein sequence ID" value="KZV25896.1"/>
    <property type="molecule type" value="Genomic_DNA"/>
</dbReference>